<evidence type="ECO:0000313" key="2">
    <source>
        <dbReference type="EMBL" id="EGT50965.1"/>
    </source>
</evidence>
<keyword evidence="3" id="KW-1185">Reference proteome</keyword>
<dbReference type="HOGENOM" id="CLU_2608147_0_0_1"/>
<reference evidence="3" key="1">
    <citation type="submission" date="2011-07" db="EMBL/GenBank/DDBJ databases">
        <authorList>
            <consortium name="Caenorhabditis brenneri Sequencing and Analysis Consortium"/>
            <person name="Wilson R.K."/>
        </authorList>
    </citation>
    <scope>NUCLEOTIDE SEQUENCE [LARGE SCALE GENOMIC DNA]</scope>
    <source>
        <strain evidence="3">PB2801</strain>
    </source>
</reference>
<proteinExistence type="predicted"/>
<dbReference type="InParanoid" id="G0N2Q5"/>
<protein>
    <submittedName>
        <fullName evidence="2">Uncharacterized protein</fullName>
    </submittedName>
</protein>
<evidence type="ECO:0000313" key="3">
    <source>
        <dbReference type="Proteomes" id="UP000008068"/>
    </source>
</evidence>
<gene>
    <name evidence="2" type="ORF">CAEBREN_08559</name>
</gene>
<feature type="region of interest" description="Disordered" evidence="1">
    <location>
        <begin position="54"/>
        <end position="79"/>
    </location>
</feature>
<name>G0N2Q5_CAEBE</name>
<accession>G0N2Q5</accession>
<sequence>MEEFQEVTDPEELSMVMSTMNYWDDTNVTDNHFYQIEDECSRILSENLTVRNAQRSSDLQVAKPCKEKVDQDLEGPIRT</sequence>
<dbReference type="Proteomes" id="UP000008068">
    <property type="component" value="Unassembled WGS sequence"/>
</dbReference>
<feature type="compositionally biased region" description="Basic and acidic residues" evidence="1">
    <location>
        <begin position="64"/>
        <end position="79"/>
    </location>
</feature>
<dbReference type="AlphaFoldDB" id="G0N2Q5"/>
<evidence type="ECO:0000256" key="1">
    <source>
        <dbReference type="SAM" id="MobiDB-lite"/>
    </source>
</evidence>
<dbReference type="EMBL" id="GL379831">
    <property type="protein sequence ID" value="EGT50965.1"/>
    <property type="molecule type" value="Genomic_DNA"/>
</dbReference>
<organism evidence="3">
    <name type="scientific">Caenorhabditis brenneri</name>
    <name type="common">Nematode worm</name>
    <dbReference type="NCBI Taxonomy" id="135651"/>
    <lineage>
        <taxon>Eukaryota</taxon>
        <taxon>Metazoa</taxon>
        <taxon>Ecdysozoa</taxon>
        <taxon>Nematoda</taxon>
        <taxon>Chromadorea</taxon>
        <taxon>Rhabditida</taxon>
        <taxon>Rhabditina</taxon>
        <taxon>Rhabditomorpha</taxon>
        <taxon>Rhabditoidea</taxon>
        <taxon>Rhabditidae</taxon>
        <taxon>Peloderinae</taxon>
        <taxon>Caenorhabditis</taxon>
    </lineage>
</organism>